<proteinExistence type="inferred from homology"/>
<evidence type="ECO:0000256" key="5">
    <source>
        <dbReference type="ARBA" id="ARBA00023136"/>
    </source>
</evidence>
<evidence type="ECO:0000313" key="8">
    <source>
        <dbReference type="EMBL" id="OFC61694.1"/>
    </source>
</evidence>
<organism evidence="7 9">
    <name type="scientific">Acidithiobacillus caldus</name>
    <dbReference type="NCBI Taxonomy" id="33059"/>
    <lineage>
        <taxon>Bacteria</taxon>
        <taxon>Pseudomonadati</taxon>
        <taxon>Pseudomonadota</taxon>
        <taxon>Acidithiobacillia</taxon>
        <taxon>Acidithiobacillales</taxon>
        <taxon>Acidithiobacillaceae</taxon>
        <taxon>Acidithiobacillus</taxon>
    </lineage>
</organism>
<accession>A0A1E7YKG1</accession>
<protein>
    <recommendedName>
        <fullName evidence="6">Cyclic di-GMP-binding protein</fullName>
    </recommendedName>
    <alternativeName>
        <fullName evidence="6">Cellulose synthase regulatory subunit</fullName>
    </alternativeName>
</protein>
<keyword evidence="6" id="KW-0997">Cell inner membrane</keyword>
<dbReference type="GO" id="GO:0005886">
    <property type="term" value="C:plasma membrane"/>
    <property type="evidence" value="ECO:0007669"/>
    <property type="project" value="UniProtKB-SubCell"/>
</dbReference>
<dbReference type="EMBL" id="LZYH01000345">
    <property type="protein sequence ID" value="OFC61694.1"/>
    <property type="molecule type" value="Genomic_DNA"/>
</dbReference>
<dbReference type="UniPathway" id="UPA00694"/>
<comment type="function">
    <text evidence="6">Binds the cellulose synthase activator, bis-(3'-5') cyclic diguanylic acid (c-di-GMP).</text>
</comment>
<keyword evidence="6" id="KW-0973">c-di-GMP</keyword>
<gene>
    <name evidence="7" type="ORF">BAE27_12235</name>
    <name evidence="8" type="ORF">BAE30_04230</name>
</gene>
<dbReference type="PANTHER" id="PTHR39083">
    <property type="entry name" value="CYCLIC DI-GMP-BINDING PROTEIN"/>
    <property type="match status" value="1"/>
</dbReference>
<evidence type="ECO:0000313" key="9">
    <source>
        <dbReference type="Proteomes" id="UP000175616"/>
    </source>
</evidence>
<dbReference type="GO" id="GO:0030244">
    <property type="term" value="P:cellulose biosynthetic process"/>
    <property type="evidence" value="ECO:0007669"/>
    <property type="project" value="UniProtKB-KW"/>
</dbReference>
<keyword evidence="4" id="KW-1133">Transmembrane helix</keyword>
<evidence type="ECO:0000256" key="4">
    <source>
        <dbReference type="ARBA" id="ARBA00022989"/>
    </source>
</evidence>
<dbReference type="PANTHER" id="PTHR39083:SF1">
    <property type="entry name" value="CYCLIC DI-GMP-BINDING PROTEIN"/>
    <property type="match status" value="1"/>
</dbReference>
<evidence type="ECO:0000256" key="6">
    <source>
        <dbReference type="RuleBase" id="RU365021"/>
    </source>
</evidence>
<name>A0A1E7YKG1_9PROT</name>
<dbReference type="AlphaFoldDB" id="A0A1E7YKG1"/>
<dbReference type="GO" id="GO:0006011">
    <property type="term" value="P:UDP-alpha-D-glucose metabolic process"/>
    <property type="evidence" value="ECO:0007669"/>
    <property type="project" value="InterPro"/>
</dbReference>
<keyword evidence="2 6" id="KW-1003">Cell membrane</keyword>
<dbReference type="Gene3D" id="2.60.120.260">
    <property type="entry name" value="Galactose-binding domain-like"/>
    <property type="match status" value="1"/>
</dbReference>
<evidence type="ECO:0000313" key="10">
    <source>
        <dbReference type="Proteomes" id="UP000175707"/>
    </source>
</evidence>
<keyword evidence="5" id="KW-0472">Membrane</keyword>
<keyword evidence="6" id="KW-0135">Cellulose biosynthesis</keyword>
<dbReference type="Pfam" id="PF03170">
    <property type="entry name" value="BcsB"/>
    <property type="match status" value="1"/>
</dbReference>
<comment type="subcellular location">
    <subcellularLocation>
        <location evidence="6">Cell inner membrane</location>
    </subcellularLocation>
    <subcellularLocation>
        <location evidence="1">Cell membrane</location>
        <topology evidence="1">Single-pass membrane protein</topology>
    </subcellularLocation>
</comment>
<dbReference type="Proteomes" id="UP000175707">
    <property type="component" value="Unassembled WGS sequence"/>
</dbReference>
<evidence type="ECO:0000313" key="7">
    <source>
        <dbReference type="EMBL" id="OFC30125.1"/>
    </source>
</evidence>
<evidence type="ECO:0000256" key="2">
    <source>
        <dbReference type="ARBA" id="ARBA00022475"/>
    </source>
</evidence>
<comment type="similarity">
    <text evidence="6">Belongs to the AcsB/BcsB family.</text>
</comment>
<reference evidence="9 10" key="1">
    <citation type="submission" date="2016-06" db="EMBL/GenBank/DDBJ databases">
        <title>Gene turnover analysis identifies the evolutionary adaptation of the extremophile Acidithiobacillus caldus.</title>
        <authorList>
            <person name="Zhang X."/>
        </authorList>
    </citation>
    <scope>NUCLEOTIDE SEQUENCE [LARGE SCALE GENOMIC DNA]</scope>
    <source>
        <strain evidence="7 9">DX</strain>
        <strain evidence="8 10">S1</strain>
    </source>
</reference>
<dbReference type="EMBL" id="LZYE01000345">
    <property type="protein sequence ID" value="OFC30125.1"/>
    <property type="molecule type" value="Genomic_DNA"/>
</dbReference>
<keyword evidence="3" id="KW-0812">Transmembrane</keyword>
<comment type="caution">
    <text evidence="7">The sequence shown here is derived from an EMBL/GenBank/DDBJ whole genome shotgun (WGS) entry which is preliminary data.</text>
</comment>
<sequence>MTSTAFLEAETGNEEIAQFKTTPDSKLSAHFDIPVAHMASGFHTLVLRLVGVPGDSGTNWLQINTRESQFRYLTTPQPLNPQLDHLDWLFDRASLDYHPVVSVFAPSHSSWAVDAESYVAEGVGLRYQFLPVRINVHDLTVQGGSQRTDDLTDIFAKLPQQSRIAVLIGTATSLQPILHQLGQIKVAHATIAVQVYPGHPDHAILLITGADARQVVLAARTFANPNLAYPSARHLQIDRVSGNADVQNPAIPISTVPFHATEYPLAVTGFKTVTINGFSGPINVRVWNGGWQRSVELRLNLVYSAGMAPTSDVNVLFNGALEGSIPLNAPSGGKYIKYAVSIPSSETRTGWNTLSLVPNLIPAATHDFLYNAERANLQLSIYANSTLTWQGGNSLQQFDLTALSNSGFLGAKAGEVVNLVVPEPRDSQMLSAVATLLAKVAQRQGGTFLIHAESPQDIDNGPILAVGPLSSLPIALQRALALKEDRDGLWRYSRPLQPAEDGELPTAEGYSFAPGKHGYALSARFDGYPLLAFTAPNSATLRSAIHHLTSFGMWPQLRGFTDWWRADGKTIHAIGIANAPFYAFGTAG</sequence>
<comment type="subunit">
    <text evidence="6">Tightly associated with the cellulose synthase catalytic subunit.</text>
</comment>
<evidence type="ECO:0000256" key="1">
    <source>
        <dbReference type="ARBA" id="ARBA00004162"/>
    </source>
</evidence>
<dbReference type="Proteomes" id="UP000175616">
    <property type="component" value="Unassembled WGS sequence"/>
</dbReference>
<comment type="pathway">
    <text evidence="6">Glycan metabolism; bacterial cellulose biosynthesis.</text>
</comment>
<evidence type="ECO:0000256" key="3">
    <source>
        <dbReference type="ARBA" id="ARBA00022692"/>
    </source>
</evidence>
<dbReference type="InterPro" id="IPR018513">
    <property type="entry name" value="Cell_synthase_bac"/>
</dbReference>